<comment type="caution">
    <text evidence="2">The sequence shown here is derived from an EMBL/GenBank/DDBJ whole genome shotgun (WGS) entry which is preliminary data.</text>
</comment>
<dbReference type="AlphaFoldDB" id="A0A5C4M010"/>
<evidence type="ECO:0000256" key="1">
    <source>
        <dbReference type="SAM" id="MobiDB-lite"/>
    </source>
</evidence>
<dbReference type="OrthoDB" id="5194739at2"/>
<dbReference type="EMBL" id="VDFW01000018">
    <property type="protein sequence ID" value="TNC23746.1"/>
    <property type="molecule type" value="Genomic_DNA"/>
</dbReference>
<dbReference type="RefSeq" id="WP_139098386.1">
    <property type="nucleotide sequence ID" value="NZ_VDFW01000018.1"/>
</dbReference>
<evidence type="ECO:0000313" key="3">
    <source>
        <dbReference type="Proteomes" id="UP000305546"/>
    </source>
</evidence>
<evidence type="ECO:0008006" key="4">
    <source>
        <dbReference type="Google" id="ProtNLM"/>
    </source>
</evidence>
<gene>
    <name evidence="2" type="ORF">FG385_20510</name>
</gene>
<accession>A0A5C4M010</accession>
<keyword evidence="3" id="KW-1185">Reference proteome</keyword>
<evidence type="ECO:0000313" key="2">
    <source>
        <dbReference type="EMBL" id="TNC23746.1"/>
    </source>
</evidence>
<sequence>MAAGAGGEVVGTVLDATGVGIAPGVALQAGSATLIAGGATAAAAGATQLAMHAMGDDHVSPMQTNSTSGGGGETEPPFPPPKEITGQTEHGAQQMAERDGHGVSDAAAKDAVDNPVKPPKYRPDQYGGAYRFTGKDAVVNLNQEGKVVTAWARSKAGWRQE</sequence>
<name>A0A5C4M010_9PSEU</name>
<proteinExistence type="predicted"/>
<feature type="compositionally biased region" description="Basic and acidic residues" evidence="1">
    <location>
        <begin position="96"/>
        <end position="112"/>
    </location>
</feature>
<reference evidence="2 3" key="1">
    <citation type="submission" date="2019-06" db="EMBL/GenBank/DDBJ databases">
        <title>Amycolatopsis alkalitolerans sp. nov., isolated from Gastrodia elata Blume.</title>
        <authorList>
            <person name="Narsing Rao M.P."/>
            <person name="Li W.J."/>
        </authorList>
    </citation>
    <scope>NUCLEOTIDE SEQUENCE [LARGE SCALE GENOMIC DNA]</scope>
    <source>
        <strain evidence="2 3">SYSUP0005</strain>
    </source>
</reference>
<feature type="region of interest" description="Disordered" evidence="1">
    <location>
        <begin position="57"/>
        <end position="128"/>
    </location>
</feature>
<protein>
    <recommendedName>
        <fullName evidence="4">Bacterial toxin 24 domain-containing protein</fullName>
    </recommendedName>
</protein>
<dbReference type="Proteomes" id="UP000305546">
    <property type="component" value="Unassembled WGS sequence"/>
</dbReference>
<organism evidence="2 3">
    <name type="scientific">Amycolatopsis alkalitolerans</name>
    <dbReference type="NCBI Taxonomy" id="2547244"/>
    <lineage>
        <taxon>Bacteria</taxon>
        <taxon>Bacillati</taxon>
        <taxon>Actinomycetota</taxon>
        <taxon>Actinomycetes</taxon>
        <taxon>Pseudonocardiales</taxon>
        <taxon>Pseudonocardiaceae</taxon>
        <taxon>Amycolatopsis</taxon>
    </lineage>
</organism>